<gene>
    <name evidence="1" type="ORF">KUCAC02_001910</name>
</gene>
<protein>
    <submittedName>
        <fullName evidence="1">Uncharacterized protein</fullName>
    </submittedName>
</protein>
<organism evidence="1 2">
    <name type="scientific">Chaenocephalus aceratus</name>
    <name type="common">Blackfin icefish</name>
    <name type="synonym">Chaenichthys aceratus</name>
    <dbReference type="NCBI Taxonomy" id="36190"/>
    <lineage>
        <taxon>Eukaryota</taxon>
        <taxon>Metazoa</taxon>
        <taxon>Chordata</taxon>
        <taxon>Craniata</taxon>
        <taxon>Vertebrata</taxon>
        <taxon>Euteleostomi</taxon>
        <taxon>Actinopterygii</taxon>
        <taxon>Neopterygii</taxon>
        <taxon>Teleostei</taxon>
        <taxon>Neoteleostei</taxon>
        <taxon>Acanthomorphata</taxon>
        <taxon>Eupercaria</taxon>
        <taxon>Perciformes</taxon>
        <taxon>Notothenioidei</taxon>
        <taxon>Channichthyidae</taxon>
        <taxon>Chaenocephalus</taxon>
    </lineage>
</organism>
<sequence length="85" mass="9113">MKCLEAALGARLAGATGVGATSKAPTEAHPIVRPRREEGDGATRVSSLRQRGRGSVSEWREGPPAEMAASSKPHYPQRPFLHMHV</sequence>
<evidence type="ECO:0000313" key="2">
    <source>
        <dbReference type="Proteomes" id="UP001057452"/>
    </source>
</evidence>
<dbReference type="Proteomes" id="UP001057452">
    <property type="component" value="Chromosome 3"/>
</dbReference>
<name>A0ACB9XU33_CHAAC</name>
<accession>A0ACB9XU33</accession>
<keyword evidence="2" id="KW-1185">Reference proteome</keyword>
<evidence type="ECO:0000313" key="1">
    <source>
        <dbReference type="EMBL" id="KAI4830266.1"/>
    </source>
</evidence>
<proteinExistence type="predicted"/>
<comment type="caution">
    <text evidence="1">The sequence shown here is derived from an EMBL/GenBank/DDBJ whole genome shotgun (WGS) entry which is preliminary data.</text>
</comment>
<reference evidence="1" key="1">
    <citation type="submission" date="2022-05" db="EMBL/GenBank/DDBJ databases">
        <title>Chromosome-level genome of Chaenocephalus aceratus.</title>
        <authorList>
            <person name="Park H."/>
        </authorList>
    </citation>
    <scope>NUCLEOTIDE SEQUENCE</scope>
    <source>
        <strain evidence="1">KU_202001</strain>
    </source>
</reference>
<dbReference type="EMBL" id="CM043787">
    <property type="protein sequence ID" value="KAI4830266.1"/>
    <property type="molecule type" value="Genomic_DNA"/>
</dbReference>